<feature type="transmembrane region" description="Helical" evidence="1">
    <location>
        <begin position="6"/>
        <end position="24"/>
    </location>
</feature>
<dbReference type="RefSeq" id="WP_377472383.1">
    <property type="nucleotide sequence ID" value="NZ_JBHLWN010000077.1"/>
</dbReference>
<feature type="transmembrane region" description="Helical" evidence="1">
    <location>
        <begin position="31"/>
        <end position="50"/>
    </location>
</feature>
<keyword evidence="3" id="KW-1185">Reference proteome</keyword>
<dbReference type="EMBL" id="JBHLWN010000077">
    <property type="protein sequence ID" value="MFC0214950.1"/>
    <property type="molecule type" value="Genomic_DNA"/>
</dbReference>
<reference evidence="2 3" key="1">
    <citation type="submission" date="2024-09" db="EMBL/GenBank/DDBJ databases">
        <authorList>
            <person name="Sun Q."/>
            <person name="Mori K."/>
        </authorList>
    </citation>
    <scope>NUCLEOTIDE SEQUENCE [LARGE SCALE GENOMIC DNA]</scope>
    <source>
        <strain evidence="2 3">CCM 7759</strain>
    </source>
</reference>
<comment type="caution">
    <text evidence="2">The sequence shown here is derived from an EMBL/GenBank/DDBJ whole genome shotgun (WGS) entry which is preliminary data.</text>
</comment>
<evidence type="ECO:0000256" key="1">
    <source>
        <dbReference type="SAM" id="Phobius"/>
    </source>
</evidence>
<proteinExistence type="predicted"/>
<keyword evidence="1" id="KW-0472">Membrane</keyword>
<evidence type="ECO:0000313" key="2">
    <source>
        <dbReference type="EMBL" id="MFC0214950.1"/>
    </source>
</evidence>
<accession>A0ABV6DQL9</accession>
<evidence type="ECO:0000313" key="3">
    <source>
        <dbReference type="Proteomes" id="UP001589776"/>
    </source>
</evidence>
<keyword evidence="1" id="KW-1133">Transmembrane helix</keyword>
<name>A0ABV6DQL9_9BACL</name>
<organism evidence="2 3">
    <name type="scientific">Paenibacillus chartarius</name>
    <dbReference type="NCBI Taxonomy" id="747481"/>
    <lineage>
        <taxon>Bacteria</taxon>
        <taxon>Bacillati</taxon>
        <taxon>Bacillota</taxon>
        <taxon>Bacilli</taxon>
        <taxon>Bacillales</taxon>
        <taxon>Paenibacillaceae</taxon>
        <taxon>Paenibacillus</taxon>
    </lineage>
</organism>
<gene>
    <name evidence="2" type="ORF">ACFFK0_21300</name>
</gene>
<sequence length="72" mass="7999">MKWGYIAGIAASVVLMTLLEWPRLRQAKLRAAYLLLAISGFTLSVLLLAFPEMPGPTAWIEAVFRPVGRLLE</sequence>
<protein>
    <submittedName>
        <fullName evidence="2">Uncharacterized protein</fullName>
    </submittedName>
</protein>
<dbReference type="Proteomes" id="UP001589776">
    <property type="component" value="Unassembled WGS sequence"/>
</dbReference>
<keyword evidence="1" id="KW-0812">Transmembrane</keyword>